<sequence>MLTRELKAKCIAELQAYVKGFQKRRPAVTDEGKPQPDRFFLAKEAVTDIPATDGAPSKNALKKAAKQKAIQEGKAAAEALRALVRR</sequence>
<name>A0A9N9KMY2_9HELO</name>
<dbReference type="OrthoDB" id="10261385at2759"/>
<proteinExistence type="predicted"/>
<reference evidence="1" key="1">
    <citation type="submission" date="2021-07" db="EMBL/GenBank/DDBJ databases">
        <authorList>
            <person name="Durling M."/>
        </authorList>
    </citation>
    <scope>NUCLEOTIDE SEQUENCE</scope>
</reference>
<comment type="caution">
    <text evidence="1">The sequence shown here is derived from an EMBL/GenBank/DDBJ whole genome shotgun (WGS) entry which is preliminary data.</text>
</comment>
<dbReference type="EMBL" id="CAJVRL010000038">
    <property type="protein sequence ID" value="CAG8950714.1"/>
    <property type="molecule type" value="Genomic_DNA"/>
</dbReference>
<keyword evidence="2" id="KW-1185">Reference proteome</keyword>
<accession>A0A9N9KMY2</accession>
<dbReference type="Gene3D" id="1.10.240.10">
    <property type="entry name" value="Tyrosyl-Transfer RNA Synthetase"/>
    <property type="match status" value="1"/>
</dbReference>
<evidence type="ECO:0000313" key="1">
    <source>
        <dbReference type="EMBL" id="CAG8950714.1"/>
    </source>
</evidence>
<dbReference type="Proteomes" id="UP000696280">
    <property type="component" value="Unassembled WGS sequence"/>
</dbReference>
<evidence type="ECO:0000313" key="2">
    <source>
        <dbReference type="Proteomes" id="UP000696280"/>
    </source>
</evidence>
<dbReference type="AlphaFoldDB" id="A0A9N9KMY2"/>
<protein>
    <submittedName>
        <fullName evidence="1">Uncharacterized protein</fullName>
    </submittedName>
</protein>
<gene>
    <name evidence="1" type="ORF">HYFRA_00002924</name>
</gene>
<organism evidence="1 2">
    <name type="scientific">Hymenoscyphus fraxineus</name>
    <dbReference type="NCBI Taxonomy" id="746836"/>
    <lineage>
        <taxon>Eukaryota</taxon>
        <taxon>Fungi</taxon>
        <taxon>Dikarya</taxon>
        <taxon>Ascomycota</taxon>
        <taxon>Pezizomycotina</taxon>
        <taxon>Leotiomycetes</taxon>
        <taxon>Helotiales</taxon>
        <taxon>Helotiaceae</taxon>
        <taxon>Hymenoscyphus</taxon>
    </lineage>
</organism>